<protein>
    <submittedName>
        <fullName evidence="1">Uncharacterized protein</fullName>
    </submittedName>
</protein>
<sequence>MGPENFWAQSPSAVKIIQGLANSNSSFSDHMQMIKAYLKKQWRKATQLRTGIETPDGLRLSATVMLSHFHSLNRPAALDWYTATQYQENINDLVLWQIPTRGRGGL</sequence>
<keyword evidence="2" id="KW-1185">Reference proteome</keyword>
<comment type="caution">
    <text evidence="1">The sequence shown here is derived from an EMBL/GenBank/DDBJ whole genome shotgun (WGS) entry which is preliminary data.</text>
</comment>
<dbReference type="EMBL" id="JBAWTH010000028">
    <property type="protein sequence ID" value="KAL2285736.1"/>
    <property type="molecule type" value="Genomic_DNA"/>
</dbReference>
<gene>
    <name evidence="1" type="ORF">FJTKL_07467</name>
</gene>
<name>A0ABR4ETF8_9PEZI</name>
<accession>A0ABR4ETF8</accession>
<evidence type="ECO:0000313" key="2">
    <source>
        <dbReference type="Proteomes" id="UP001600888"/>
    </source>
</evidence>
<organism evidence="1 2">
    <name type="scientific">Diaporthe vaccinii</name>
    <dbReference type="NCBI Taxonomy" id="105482"/>
    <lineage>
        <taxon>Eukaryota</taxon>
        <taxon>Fungi</taxon>
        <taxon>Dikarya</taxon>
        <taxon>Ascomycota</taxon>
        <taxon>Pezizomycotina</taxon>
        <taxon>Sordariomycetes</taxon>
        <taxon>Sordariomycetidae</taxon>
        <taxon>Diaporthales</taxon>
        <taxon>Diaporthaceae</taxon>
        <taxon>Diaporthe</taxon>
        <taxon>Diaporthe eres species complex</taxon>
    </lineage>
</organism>
<dbReference type="Proteomes" id="UP001600888">
    <property type="component" value="Unassembled WGS sequence"/>
</dbReference>
<reference evidence="1 2" key="1">
    <citation type="submission" date="2024-03" db="EMBL/GenBank/DDBJ databases">
        <title>A high-quality draft genome sequence of Diaporthe vaccinii, a causative agent of upright dieback and viscid rot disease in cranberry plants.</title>
        <authorList>
            <person name="Sarrasin M."/>
            <person name="Lang B.F."/>
            <person name="Burger G."/>
        </authorList>
    </citation>
    <scope>NUCLEOTIDE SEQUENCE [LARGE SCALE GENOMIC DNA]</scope>
    <source>
        <strain evidence="1 2">IS7</strain>
    </source>
</reference>
<evidence type="ECO:0000313" key="1">
    <source>
        <dbReference type="EMBL" id="KAL2285736.1"/>
    </source>
</evidence>
<proteinExistence type="predicted"/>